<dbReference type="GO" id="GO:0003727">
    <property type="term" value="F:single-stranded RNA binding"/>
    <property type="evidence" value="ECO:0000318"/>
    <property type="project" value="GO_Central"/>
</dbReference>
<dbReference type="InterPro" id="IPR003604">
    <property type="entry name" value="Matrin/U1-like-C_Znf_C2H2"/>
</dbReference>
<feature type="region of interest" description="Disordered" evidence="1">
    <location>
        <begin position="785"/>
        <end position="815"/>
    </location>
</feature>
<feature type="region of interest" description="Disordered" evidence="1">
    <location>
        <begin position="1122"/>
        <end position="1170"/>
    </location>
</feature>
<dbReference type="InterPro" id="IPR006561">
    <property type="entry name" value="DZF_dom"/>
</dbReference>
<dbReference type="SMART" id="SM00572">
    <property type="entry name" value="DZF"/>
    <property type="match status" value="1"/>
</dbReference>
<dbReference type="GeneID" id="20212266"/>
<dbReference type="RefSeq" id="XP_009020922.1">
    <property type="nucleotide sequence ID" value="XM_009022674.1"/>
</dbReference>
<dbReference type="SMART" id="SM00355">
    <property type="entry name" value="ZnF_C2H2"/>
    <property type="match status" value="3"/>
</dbReference>
<feature type="domain" description="DZF" evidence="2">
    <location>
        <begin position="619"/>
        <end position="1000"/>
    </location>
</feature>
<reference evidence="4" key="3">
    <citation type="submission" date="2015-06" db="UniProtKB">
        <authorList>
            <consortium name="EnsemblMetazoa"/>
        </authorList>
    </citation>
    <scope>IDENTIFICATION</scope>
</reference>
<dbReference type="InParanoid" id="T1FTW9"/>
<feature type="compositionally biased region" description="Basic and acidic residues" evidence="1">
    <location>
        <begin position="789"/>
        <end position="807"/>
    </location>
</feature>
<dbReference type="OMA" id="GELMRIF"/>
<feature type="region of interest" description="Disordered" evidence="1">
    <location>
        <begin position="271"/>
        <end position="299"/>
    </location>
</feature>
<dbReference type="KEGG" id="hro:HELRODRAFT_192402"/>
<feature type="compositionally biased region" description="Basic and acidic residues" evidence="1">
    <location>
        <begin position="1038"/>
        <end position="1060"/>
    </location>
</feature>
<dbReference type="Proteomes" id="UP000015101">
    <property type="component" value="Unassembled WGS sequence"/>
</dbReference>
<dbReference type="STRING" id="6412.T1FTW9"/>
<dbReference type="Pfam" id="PF12874">
    <property type="entry name" value="zf-met"/>
    <property type="match status" value="2"/>
</dbReference>
<evidence type="ECO:0000313" key="4">
    <source>
        <dbReference type="EnsemblMetazoa" id="HelroP192402"/>
    </source>
</evidence>
<dbReference type="InterPro" id="IPR043519">
    <property type="entry name" value="NT_sf"/>
</dbReference>
<dbReference type="GO" id="GO:0008270">
    <property type="term" value="F:zinc ion binding"/>
    <property type="evidence" value="ECO:0007669"/>
    <property type="project" value="InterPro"/>
</dbReference>
<evidence type="ECO:0000313" key="5">
    <source>
        <dbReference type="Proteomes" id="UP000015101"/>
    </source>
</evidence>
<feature type="region of interest" description="Disordered" evidence="1">
    <location>
        <begin position="1038"/>
        <end position="1073"/>
    </location>
</feature>
<name>T1FTW9_HELRO</name>
<dbReference type="Gene3D" id="3.30.460.10">
    <property type="entry name" value="Beta Polymerase, domain 2"/>
    <property type="match status" value="1"/>
</dbReference>
<keyword evidence="5" id="KW-1185">Reference proteome</keyword>
<dbReference type="EMBL" id="KB096864">
    <property type="protein sequence ID" value="ESO00751.1"/>
    <property type="molecule type" value="Genomic_DNA"/>
</dbReference>
<feature type="compositionally biased region" description="Basic and acidic residues" evidence="1">
    <location>
        <begin position="333"/>
        <end position="348"/>
    </location>
</feature>
<reference evidence="5" key="1">
    <citation type="submission" date="2012-12" db="EMBL/GenBank/DDBJ databases">
        <authorList>
            <person name="Hellsten U."/>
            <person name="Grimwood J."/>
            <person name="Chapman J.A."/>
            <person name="Shapiro H."/>
            <person name="Aerts A."/>
            <person name="Otillar R.P."/>
            <person name="Terry A.Y."/>
            <person name="Boore J.L."/>
            <person name="Simakov O."/>
            <person name="Marletaz F."/>
            <person name="Cho S.-J."/>
            <person name="Edsinger-Gonzales E."/>
            <person name="Havlak P."/>
            <person name="Kuo D.-H."/>
            <person name="Larsson T."/>
            <person name="Lv J."/>
            <person name="Arendt D."/>
            <person name="Savage R."/>
            <person name="Osoegawa K."/>
            <person name="de Jong P."/>
            <person name="Lindberg D.R."/>
            <person name="Seaver E.C."/>
            <person name="Weisblat D.A."/>
            <person name="Putnam N.H."/>
            <person name="Grigoriev I.V."/>
            <person name="Rokhsar D.S."/>
        </authorList>
    </citation>
    <scope>NUCLEOTIDE SEQUENCE</scope>
</reference>
<dbReference type="CTD" id="20212266"/>
<dbReference type="InterPro" id="IPR013087">
    <property type="entry name" value="Znf_C2H2_type"/>
</dbReference>
<dbReference type="SUPFAM" id="SSF57667">
    <property type="entry name" value="beta-beta-alpha zinc fingers"/>
    <property type="match status" value="2"/>
</dbReference>
<dbReference type="SMART" id="SM00451">
    <property type="entry name" value="ZnF_U1"/>
    <property type="match status" value="2"/>
</dbReference>
<feature type="compositionally biased region" description="Basic and acidic residues" evidence="1">
    <location>
        <begin position="941"/>
        <end position="965"/>
    </location>
</feature>
<evidence type="ECO:0000259" key="2">
    <source>
        <dbReference type="PROSITE" id="PS51703"/>
    </source>
</evidence>
<gene>
    <name evidence="4" type="primary">20212266</name>
    <name evidence="3" type="ORF">HELRODRAFT_192402</name>
</gene>
<feature type="region of interest" description="Disordered" evidence="1">
    <location>
        <begin position="333"/>
        <end position="359"/>
    </location>
</feature>
<feature type="region of interest" description="Disordered" evidence="1">
    <location>
        <begin position="174"/>
        <end position="220"/>
    </location>
</feature>
<dbReference type="PANTHER" id="PTHR45762">
    <property type="entry name" value="ZINC FINGER RNA-BINDING PROTEIN"/>
    <property type="match status" value="1"/>
</dbReference>
<dbReference type="EMBL" id="AMQM01005177">
    <property type="status" value="NOT_ANNOTATED_CDS"/>
    <property type="molecule type" value="Genomic_DNA"/>
</dbReference>
<feature type="compositionally biased region" description="Acidic residues" evidence="1">
    <location>
        <begin position="967"/>
        <end position="976"/>
    </location>
</feature>
<dbReference type="InterPro" id="IPR036236">
    <property type="entry name" value="Znf_C2H2_sf"/>
</dbReference>
<evidence type="ECO:0000313" key="3">
    <source>
        <dbReference type="EMBL" id="ESO00751.1"/>
    </source>
</evidence>
<dbReference type="PANTHER" id="PTHR45762:SF3">
    <property type="entry name" value="ZINC-FINGER PROTEIN AT 72D, ISOFORM B"/>
    <property type="match status" value="1"/>
</dbReference>
<feature type="compositionally biased region" description="Gly residues" evidence="1">
    <location>
        <begin position="279"/>
        <end position="293"/>
    </location>
</feature>
<dbReference type="PROSITE" id="PS00028">
    <property type="entry name" value="ZINC_FINGER_C2H2_1"/>
    <property type="match status" value="1"/>
</dbReference>
<organism evidence="4 5">
    <name type="scientific">Helobdella robusta</name>
    <name type="common">Californian leech</name>
    <dbReference type="NCBI Taxonomy" id="6412"/>
    <lineage>
        <taxon>Eukaryota</taxon>
        <taxon>Metazoa</taxon>
        <taxon>Spiralia</taxon>
        <taxon>Lophotrochozoa</taxon>
        <taxon>Annelida</taxon>
        <taxon>Clitellata</taxon>
        <taxon>Hirudinea</taxon>
        <taxon>Rhynchobdellida</taxon>
        <taxon>Glossiphoniidae</taxon>
        <taxon>Helobdella</taxon>
    </lineage>
</organism>
<sequence length="1170" mass="129275">MANNNFSGYTSSNNYYSSTTDPQYALYGGYYATVPTMASNSQSQGQGSPQMSIPQSASSTAYAFSSGSYPVPNYASSSSQYYGGYGQDMSGYSAYASAAQPHSNQDFIYNYQNIEQQAAAFMQQYTAAAAAASSTSSAVRSVTETSDDQPPVFGIEPQQLEQFSHQIQQQFSNMYQQHPAQQQQQQQSKQQQQHTTHQQSSSHQSPAQQHGQQLTAEQQKEFQRTFQQAFEKNLQQQIKQQILQQLGQTGNLGGASVVDGVAVFFGDDSVGKKSSSGSVHGGSGQKGGVGSAGGVEASGKDKSKYYCSVCDVVYANSLAFTSHLGSEMHKLKKEKALKNPPKDKRPEEQQWSSSSSGKIYVSPEPVVKQQQQQQPQSLYAPDGRKLLWCKLCEVSCAGADLYAQHIKGDAHQKVLQMTNEQRRQHIHQKKLLKPEEFGMSLDSVHSPAAVSQAVPIDEDNLGSEYIEELRKEDGELMRIFCNLCKVDLSNLDTKMIHMKSSKHVTLYWEKKQREGVPPPSHQQQQQQLHSLQHLNFSASHTTKDYPDVLVQNIGSALQQQIQQQFQHQIQQQLQQQFAQSYGYAPCDSFPGSAYYNNHHSHYSQYNKEFAESQRFERSRKFPPNRKWAPGSSGVSTKPDFIVLGGSDSGYNKYDSLFKAVQKVLTDVDKWLKPIVEPVEPSQQPITSKRIGAIAKGLLIRNHLVLDILLIMPNWPTKSDLRGILNKLENAMQAEPSTASTTPYSTSLSPTEESIVVKCRSAPFVVCNIHVTCVKDNCGCGDGDDEMQGDDDRAPKTGKEQSNDRDDVGGGSSGVEVVDVDQEADRIDKELCAKLLKDLDHTKWFQTKANMLPSCVLVVRVLKSITNTIGDLSDELIELGVYRVLKTTQKPCTPGKAFIGFIKSLASGSLLPDDHPMKVEIKCKSSGAQLVKDGSDGGGSDNKLDTEKIDAIRTGEDGDSRMKVSDGENVENLEEATEDGKCGERNVDVDMHQQNEHETKNNGDAATVTAGAAASATAADEDIRKIDVIIHEKVFTHVEDNENDRMSNSDKSESDKSREKNMTSQQSVEKVFDDDDNKRWQDALCGMGLEERVEITSRAQKLLKTVLSGDLHEVLGLCKKNETKVTSPAKKSDADELVDNDVTMVKDGDDDDEHDDDGVSKEKKRKFISEK</sequence>
<dbReference type="AlphaFoldDB" id="T1FTW9"/>
<dbReference type="EnsemblMetazoa" id="HelroT192402">
    <property type="protein sequence ID" value="HelroP192402"/>
    <property type="gene ID" value="HelroG192402"/>
</dbReference>
<dbReference type="PROSITE" id="PS51703">
    <property type="entry name" value="DZF"/>
    <property type="match status" value="1"/>
</dbReference>
<reference evidence="3 5" key="2">
    <citation type="journal article" date="2013" name="Nature">
        <title>Insights into bilaterian evolution from three spiralian genomes.</title>
        <authorList>
            <person name="Simakov O."/>
            <person name="Marletaz F."/>
            <person name="Cho S.J."/>
            <person name="Edsinger-Gonzales E."/>
            <person name="Havlak P."/>
            <person name="Hellsten U."/>
            <person name="Kuo D.H."/>
            <person name="Larsson T."/>
            <person name="Lv J."/>
            <person name="Arendt D."/>
            <person name="Savage R."/>
            <person name="Osoegawa K."/>
            <person name="de Jong P."/>
            <person name="Grimwood J."/>
            <person name="Chapman J.A."/>
            <person name="Shapiro H."/>
            <person name="Aerts A."/>
            <person name="Otillar R.P."/>
            <person name="Terry A.Y."/>
            <person name="Boore J.L."/>
            <person name="Grigoriev I.V."/>
            <person name="Lindberg D.R."/>
            <person name="Seaver E.C."/>
            <person name="Weisblat D.A."/>
            <person name="Putnam N.H."/>
            <person name="Rokhsar D.S."/>
        </authorList>
    </citation>
    <scope>NUCLEOTIDE SEQUENCE</scope>
</reference>
<dbReference type="GO" id="GO:0003725">
    <property type="term" value="F:double-stranded RNA binding"/>
    <property type="evidence" value="ECO:0000318"/>
    <property type="project" value="GO_Central"/>
</dbReference>
<feature type="region of interest" description="Disordered" evidence="1">
    <location>
        <begin position="929"/>
        <end position="983"/>
    </location>
</feature>
<dbReference type="eggNOG" id="KOG3792">
    <property type="taxonomic scope" value="Eukaryota"/>
</dbReference>
<accession>T1FTW9</accession>
<protein>
    <recommendedName>
        <fullName evidence="2">DZF domain-containing protein</fullName>
    </recommendedName>
</protein>
<feature type="compositionally biased region" description="Basic and acidic residues" evidence="1">
    <location>
        <begin position="1156"/>
        <end position="1170"/>
    </location>
</feature>
<dbReference type="OrthoDB" id="8898434at2759"/>
<proteinExistence type="predicted"/>
<evidence type="ECO:0000256" key="1">
    <source>
        <dbReference type="SAM" id="MobiDB-lite"/>
    </source>
</evidence>
<dbReference type="HOGENOM" id="CLU_274196_0_0_1"/>
<dbReference type="Gene3D" id="3.30.160.60">
    <property type="entry name" value="Classic Zinc Finger"/>
    <property type="match status" value="1"/>
</dbReference>
<feature type="compositionally biased region" description="Low complexity" evidence="1">
    <location>
        <begin position="176"/>
        <end position="213"/>
    </location>
</feature>